<protein>
    <recommendedName>
        <fullName evidence="1">Endonuclease/exonuclease/phosphatase domain-containing protein</fullName>
    </recommendedName>
</protein>
<dbReference type="GO" id="GO:0005739">
    <property type="term" value="C:mitochondrion"/>
    <property type="evidence" value="ECO:0007669"/>
    <property type="project" value="TreeGrafter"/>
</dbReference>
<dbReference type="Gene3D" id="3.60.10.10">
    <property type="entry name" value="Endonuclease/exonuclease/phosphatase"/>
    <property type="match status" value="1"/>
</dbReference>
<reference evidence="2" key="1">
    <citation type="submission" date="2019-05" db="EMBL/GenBank/DDBJ databases">
        <title>Annotation for the trematode Fasciolopsis buski.</title>
        <authorList>
            <person name="Choi Y.-J."/>
        </authorList>
    </citation>
    <scope>NUCLEOTIDE SEQUENCE</scope>
    <source>
        <strain evidence="2">HT</strain>
        <tissue evidence="2">Whole worm</tissue>
    </source>
</reference>
<dbReference type="SUPFAM" id="SSF56219">
    <property type="entry name" value="DNase I-like"/>
    <property type="match status" value="1"/>
</dbReference>
<evidence type="ECO:0000313" key="3">
    <source>
        <dbReference type="Proteomes" id="UP000728185"/>
    </source>
</evidence>
<accession>A0A8E0RTD2</accession>
<proteinExistence type="predicted"/>
<dbReference type="InterPro" id="IPR005135">
    <property type="entry name" value="Endo/exonuclease/phosphatase"/>
</dbReference>
<feature type="domain" description="Endonuclease/exonuclease/phosphatase" evidence="1">
    <location>
        <begin position="322"/>
        <end position="666"/>
    </location>
</feature>
<dbReference type="PANTHER" id="PTHR12121">
    <property type="entry name" value="CARBON CATABOLITE REPRESSOR PROTEIN 4"/>
    <property type="match status" value="1"/>
</dbReference>
<gene>
    <name evidence="2" type="ORF">FBUS_02621</name>
</gene>
<organism evidence="2 3">
    <name type="scientific">Fasciolopsis buskii</name>
    <dbReference type="NCBI Taxonomy" id="27845"/>
    <lineage>
        <taxon>Eukaryota</taxon>
        <taxon>Metazoa</taxon>
        <taxon>Spiralia</taxon>
        <taxon>Lophotrochozoa</taxon>
        <taxon>Platyhelminthes</taxon>
        <taxon>Trematoda</taxon>
        <taxon>Digenea</taxon>
        <taxon>Plagiorchiida</taxon>
        <taxon>Echinostomata</taxon>
        <taxon>Echinostomatoidea</taxon>
        <taxon>Fasciolidae</taxon>
        <taxon>Fasciolopsis</taxon>
    </lineage>
</organism>
<dbReference type="InterPro" id="IPR050410">
    <property type="entry name" value="CCR4/nocturin_mRNA_transcr"/>
</dbReference>
<evidence type="ECO:0000313" key="2">
    <source>
        <dbReference type="EMBL" id="KAA0191067.1"/>
    </source>
</evidence>
<dbReference type="EMBL" id="LUCM01006582">
    <property type="protein sequence ID" value="KAA0191067.1"/>
    <property type="molecule type" value="Genomic_DNA"/>
</dbReference>
<dbReference type="InterPro" id="IPR036691">
    <property type="entry name" value="Endo/exonu/phosph_ase_sf"/>
</dbReference>
<comment type="caution">
    <text evidence="2">The sequence shown here is derived from an EMBL/GenBank/DDBJ whole genome shotgun (WGS) entry which is preliminary data.</text>
</comment>
<keyword evidence="3" id="KW-1185">Reference proteome</keyword>
<dbReference type="Pfam" id="PF03372">
    <property type="entry name" value="Exo_endo_phos"/>
    <property type="match status" value="1"/>
</dbReference>
<evidence type="ECO:0000259" key="1">
    <source>
        <dbReference type="Pfam" id="PF03372"/>
    </source>
</evidence>
<dbReference type="Proteomes" id="UP000728185">
    <property type="component" value="Unassembled WGS sequence"/>
</dbReference>
<sequence>MGGDLAACPVDPIQAITNRLFIYSELSVPDRIGIELFTQSLDSKSPLRIRLSRPLNETISRFFERLSSSLFVKKKHRESESSSPIECTLYQCKLPPVNECRPPQLEKIEPFGSTIGEVFSAIVNEEPDAAHAVYLLIHSETDVLYKASFNPARILKCRFEIWPMVDCPVVPRLEASNMDIEQTEFAWFVTKTNIWPSEPCHRGFIFFPNEAHVGGRLGLRIAARDARRRQGVPFGNAKQYSAFGELVECKWLVSASPNQSYHLNRTCRIRCQESEENNSRRFRVVSYNFLADMYASMESARNSIFRHCPLECLDISYRLPLLLRELLNYQADILCLQEIDNWVFHYYLKPILRLICDMDGIYMPKRLVVEEPGPPVRLVTLLDREKNEGCAIFYRKSKFELLRQAHLPSILAYAAEQPQILPLMNDLNDAYSRRSSESTPILDLSIMEKFPVDWSSCLEKSKAHCLMVLVFRALAPEFGSTDSESISKQPHLIVANTHLYFHPHGDGIRMLQALTIRHHVFTVREEIQSGTSALVSVIIAGDINQSTKGPAYQALLGNEVTEDSMKQSNIALHPEFQMQPTYVIESPQFTNWVPDFRAPLDVILYDAHSGLSCMHIFPLCSAAEITRLAMENTRRLTGQDKPQCRGQPVSDCDLYALPNRAFPSDHLALIADFKWPPMN</sequence>
<dbReference type="GO" id="GO:0000288">
    <property type="term" value="P:nuclear-transcribed mRNA catabolic process, deadenylation-dependent decay"/>
    <property type="evidence" value="ECO:0007669"/>
    <property type="project" value="TreeGrafter"/>
</dbReference>
<dbReference type="OrthoDB" id="412787at2759"/>
<dbReference type="GO" id="GO:0000175">
    <property type="term" value="F:3'-5'-RNA exonuclease activity"/>
    <property type="evidence" value="ECO:0007669"/>
    <property type="project" value="TreeGrafter"/>
</dbReference>
<dbReference type="PANTHER" id="PTHR12121:SF37">
    <property type="entry name" value="2',5'-PHOSPHODIESTERASE 12"/>
    <property type="match status" value="1"/>
</dbReference>
<dbReference type="AlphaFoldDB" id="A0A8E0RTD2"/>
<name>A0A8E0RTD2_9TREM</name>